<dbReference type="GO" id="GO:0004984">
    <property type="term" value="F:olfactory receptor activity"/>
    <property type="evidence" value="ECO:0007669"/>
    <property type="project" value="InterPro"/>
</dbReference>
<dbReference type="GO" id="GO:0005549">
    <property type="term" value="F:odorant binding"/>
    <property type="evidence" value="ECO:0007669"/>
    <property type="project" value="InterPro"/>
</dbReference>
<keyword evidence="5 10" id="KW-0552">Olfaction</keyword>
<dbReference type="GO" id="GO:0007165">
    <property type="term" value="P:signal transduction"/>
    <property type="evidence" value="ECO:0007669"/>
    <property type="project" value="UniProtKB-KW"/>
</dbReference>
<evidence type="ECO:0000256" key="2">
    <source>
        <dbReference type="ARBA" id="ARBA00022475"/>
    </source>
</evidence>
<accession>A0A076E616</accession>
<evidence type="ECO:0000256" key="3">
    <source>
        <dbReference type="ARBA" id="ARBA00022606"/>
    </source>
</evidence>
<evidence type="ECO:0000256" key="9">
    <source>
        <dbReference type="ARBA" id="ARBA00023224"/>
    </source>
</evidence>
<keyword evidence="6 10" id="KW-1133">Transmembrane helix</keyword>
<dbReference type="AlphaFoldDB" id="A0A076E616"/>
<evidence type="ECO:0000256" key="10">
    <source>
        <dbReference type="RuleBase" id="RU351113"/>
    </source>
</evidence>
<dbReference type="GO" id="GO:0005886">
    <property type="term" value="C:plasma membrane"/>
    <property type="evidence" value="ECO:0007669"/>
    <property type="project" value="UniProtKB-SubCell"/>
</dbReference>
<gene>
    <name evidence="11" type="primary">OR19</name>
</gene>
<keyword evidence="8 10" id="KW-0675">Receptor</keyword>
<sequence length="391" mass="45461">MKELDFEVLFKFQMAGMKFNQCHPDTKINQYWFVKNFLTLGPYTMYFFLLVNCIKYYVIRNDFFNAFRTSVPVTFYICMMLYFCLLIANRSTMGSVIKKMKMDYTKTRTMDSTSKATVLEYTAKGVNIMNLWGLLMISSVIVFMSKSIALTTYHTHKNGELTLIPFHEMMYPLNITEIRKHNILVFAATFAGETFFTSMSALIYFSTVPLGPIFILHACGQLELTKKKFENIFEKDNVDELLTDIVQNLQYVYSFVQEINDCFTLIYEILLKQTMILLPFTGYAIIQSISYGELTIEYVCIFMESLFTSSIPCYYGDLLIQKGEEVRLMAYSCGWEYVHMPRARKTLLIILTRGLRPVAINSIFCTICLDTLSDVYSQAYTIFNLMSAMWN</sequence>
<name>A0A076E616_9NEOP</name>
<evidence type="ECO:0000256" key="4">
    <source>
        <dbReference type="ARBA" id="ARBA00022692"/>
    </source>
</evidence>
<feature type="transmembrane region" description="Helical" evidence="10">
    <location>
        <begin position="131"/>
        <end position="153"/>
    </location>
</feature>
<comment type="similarity">
    <text evidence="10">Belongs to the insect chemoreceptor superfamily. Heteromeric odorant receptor channel (TC 1.A.69) family.</text>
</comment>
<feature type="transmembrane region" description="Helical" evidence="10">
    <location>
        <begin position="183"/>
        <end position="205"/>
    </location>
</feature>
<keyword evidence="2" id="KW-1003">Cell membrane</keyword>
<keyword evidence="9 10" id="KW-0807">Transducer</keyword>
<proteinExistence type="evidence at transcript level"/>
<evidence type="ECO:0000256" key="8">
    <source>
        <dbReference type="ARBA" id="ARBA00023170"/>
    </source>
</evidence>
<dbReference type="PANTHER" id="PTHR21137">
    <property type="entry name" value="ODORANT RECEPTOR"/>
    <property type="match status" value="1"/>
</dbReference>
<evidence type="ECO:0000256" key="1">
    <source>
        <dbReference type="ARBA" id="ARBA00004651"/>
    </source>
</evidence>
<evidence type="ECO:0000313" key="11">
    <source>
        <dbReference type="EMBL" id="AII01096.1"/>
    </source>
</evidence>
<evidence type="ECO:0000256" key="5">
    <source>
        <dbReference type="ARBA" id="ARBA00022725"/>
    </source>
</evidence>
<keyword evidence="3 10" id="KW-0716">Sensory transduction</keyword>
<feature type="transmembrane region" description="Helical" evidence="10">
    <location>
        <begin position="70"/>
        <end position="88"/>
    </location>
</feature>
<feature type="transmembrane region" description="Helical" evidence="10">
    <location>
        <begin position="40"/>
        <end position="58"/>
    </location>
</feature>
<dbReference type="EMBL" id="KF487698">
    <property type="protein sequence ID" value="AII01096.1"/>
    <property type="molecule type" value="mRNA"/>
</dbReference>
<dbReference type="Pfam" id="PF02949">
    <property type="entry name" value="7tm_6"/>
    <property type="match status" value="1"/>
</dbReference>
<dbReference type="InterPro" id="IPR004117">
    <property type="entry name" value="7tm6_olfct_rcpt"/>
</dbReference>
<evidence type="ECO:0000256" key="6">
    <source>
        <dbReference type="ARBA" id="ARBA00022989"/>
    </source>
</evidence>
<comment type="caution">
    <text evidence="10">Lacks conserved residue(s) required for the propagation of feature annotation.</text>
</comment>
<evidence type="ECO:0000256" key="7">
    <source>
        <dbReference type="ARBA" id="ARBA00023136"/>
    </source>
</evidence>
<organism evidence="11">
    <name type="scientific">Dendrolimus kikuchii</name>
    <dbReference type="NCBI Taxonomy" id="765133"/>
    <lineage>
        <taxon>Eukaryota</taxon>
        <taxon>Metazoa</taxon>
        <taxon>Ecdysozoa</taxon>
        <taxon>Arthropoda</taxon>
        <taxon>Hexapoda</taxon>
        <taxon>Insecta</taxon>
        <taxon>Pterygota</taxon>
        <taxon>Neoptera</taxon>
        <taxon>Endopterygota</taxon>
        <taxon>Lepidoptera</taxon>
        <taxon>Glossata</taxon>
        <taxon>Ditrysia</taxon>
        <taxon>Bombycoidea</taxon>
        <taxon>Lasiocampidae</taxon>
        <taxon>Dendrolimus</taxon>
    </lineage>
</organism>
<dbReference type="PANTHER" id="PTHR21137:SF35">
    <property type="entry name" value="ODORANT RECEPTOR 19A-RELATED"/>
    <property type="match status" value="1"/>
</dbReference>
<protein>
    <recommendedName>
        <fullName evidence="10">Odorant receptor</fullName>
    </recommendedName>
</protein>
<comment type="subcellular location">
    <subcellularLocation>
        <location evidence="1 10">Cell membrane</location>
        <topology evidence="1 10">Multi-pass membrane protein</topology>
    </subcellularLocation>
</comment>
<keyword evidence="7 10" id="KW-0472">Membrane</keyword>
<reference evidence="11" key="1">
    <citation type="journal article" date="2014" name="Insect Biochem. Mol. Biol.">
        <title>Antennal transcriptome analysis and comparison of olfactory genes in two sympatric defoliators, Dendrolimus houi and Dendrolimus kikuchii (Lepidoptera: Lasiocampidae).</title>
        <authorList>
            <person name="Zhang S."/>
            <person name="Zhang Z."/>
            <person name="Wang H."/>
            <person name="Kong X."/>
        </authorList>
    </citation>
    <scope>NUCLEOTIDE SEQUENCE</scope>
</reference>
<keyword evidence="4 10" id="KW-0812">Transmembrane</keyword>